<dbReference type="Gene3D" id="3.60.40.10">
    <property type="entry name" value="PPM-type phosphatase domain"/>
    <property type="match status" value="1"/>
</dbReference>
<accession>A0A7M5V7P0</accession>
<dbReference type="InterPro" id="IPR015655">
    <property type="entry name" value="PP2C"/>
</dbReference>
<dbReference type="OrthoDB" id="10049211at2759"/>
<feature type="compositionally biased region" description="Low complexity" evidence="1">
    <location>
        <begin position="504"/>
        <end position="534"/>
    </location>
</feature>
<organism evidence="3 4">
    <name type="scientific">Clytia hemisphaerica</name>
    <dbReference type="NCBI Taxonomy" id="252671"/>
    <lineage>
        <taxon>Eukaryota</taxon>
        <taxon>Metazoa</taxon>
        <taxon>Cnidaria</taxon>
        <taxon>Hydrozoa</taxon>
        <taxon>Hydroidolina</taxon>
        <taxon>Leptothecata</taxon>
        <taxon>Obeliida</taxon>
        <taxon>Clytiidae</taxon>
        <taxon>Clytia</taxon>
    </lineage>
</organism>
<dbReference type="CDD" id="cd00143">
    <property type="entry name" value="PP2Cc"/>
    <property type="match status" value="1"/>
</dbReference>
<dbReference type="SMART" id="SM00332">
    <property type="entry name" value="PP2Cc"/>
    <property type="match status" value="1"/>
</dbReference>
<dbReference type="PROSITE" id="PS51746">
    <property type="entry name" value="PPM_2"/>
    <property type="match status" value="1"/>
</dbReference>
<dbReference type="GO" id="GO:0004722">
    <property type="term" value="F:protein serine/threonine phosphatase activity"/>
    <property type="evidence" value="ECO:0007669"/>
    <property type="project" value="InterPro"/>
</dbReference>
<dbReference type="AlphaFoldDB" id="A0A7M5V7P0"/>
<feature type="domain" description="PPM-type phosphatase" evidence="2">
    <location>
        <begin position="87"/>
        <end position="411"/>
    </location>
</feature>
<protein>
    <recommendedName>
        <fullName evidence="2">PPM-type phosphatase domain-containing protein</fullName>
    </recommendedName>
</protein>
<feature type="compositionally biased region" description="Basic and acidic residues" evidence="1">
    <location>
        <begin position="536"/>
        <end position="551"/>
    </location>
</feature>
<evidence type="ECO:0000313" key="3">
    <source>
        <dbReference type="EnsemblMetazoa" id="CLYHEMP004901.1"/>
    </source>
</evidence>
<feature type="compositionally biased region" description="Polar residues" evidence="1">
    <location>
        <begin position="486"/>
        <end position="503"/>
    </location>
</feature>
<dbReference type="PANTHER" id="PTHR13832:SF533">
    <property type="entry name" value="TGF-BETA-ACTIVATED KINASE 1 AND MAP3K7-BINDING PROTEIN 1"/>
    <property type="match status" value="1"/>
</dbReference>
<dbReference type="PANTHER" id="PTHR13832">
    <property type="entry name" value="PROTEIN PHOSPHATASE 2C"/>
    <property type="match status" value="1"/>
</dbReference>
<evidence type="ECO:0000313" key="4">
    <source>
        <dbReference type="Proteomes" id="UP000594262"/>
    </source>
</evidence>
<evidence type="ECO:0000256" key="1">
    <source>
        <dbReference type="SAM" id="MobiDB-lite"/>
    </source>
</evidence>
<dbReference type="InterPro" id="IPR001932">
    <property type="entry name" value="PPM-type_phosphatase-like_dom"/>
</dbReference>
<feature type="compositionally biased region" description="Low complexity" evidence="1">
    <location>
        <begin position="444"/>
        <end position="478"/>
    </location>
</feature>
<proteinExistence type="predicted"/>
<reference evidence="3" key="1">
    <citation type="submission" date="2021-01" db="UniProtKB">
        <authorList>
            <consortium name="EnsemblMetazoa"/>
        </authorList>
    </citation>
    <scope>IDENTIFICATION</scope>
</reference>
<dbReference type="Proteomes" id="UP000594262">
    <property type="component" value="Unplaced"/>
</dbReference>
<dbReference type="SUPFAM" id="SSF81606">
    <property type="entry name" value="PP2C-like"/>
    <property type="match status" value="1"/>
</dbReference>
<dbReference type="InterPro" id="IPR036457">
    <property type="entry name" value="PPM-type-like_dom_sf"/>
</dbReference>
<keyword evidence="4" id="KW-1185">Reference proteome</keyword>
<name>A0A7M5V7P0_9CNID</name>
<sequence>SRKKSITFTFAFKIQSLSGQSKFKKHNQTTDRQATRYKQTAIKLNPNMIPPQEKLQGLLYNWTDDLPQCKETGVGYQTNLIYRAGGGMGATTDYEDRSFHFSCPGECFLYGVLDGNDGPMVADFAGQRLPAELLLGQIKEEYGDREVKQRLREAFDSVSKGFVEDLIDEPLMEKMNLETQLPEGMSKNDAQKRFPALFQRLEQLEKRIKGGCSAAIALIHKSRLFVANVGDARALLCRVDPQNEELGVIQLSTDHTIATNSELQRLANLGLNIERLQQIPIVLKTTRSLGDWALKGGYTSHPDLKEAREEPILSTPSVHGGEDILKNMKFLVLMSRGVYIAYEQATGIPKDQVNAHIANLIYNEILKQTTIENVAQCVIDHICRIHKEQFTKSGNVTCLRREDMTLLIRLFNIKVGQTPSPNVPRRQARPNLTPLKMPEKRRTPSPTSKPDTPSSTGSSTSTPATATPGSAGSATTSPQWGFPGGNQMNNPRSPSPLTVTFTEQQARPQPLAAPALPPRQGVAPPPVKAAWAAPRSNERNDSQNSMDDKTKMFNRPAEPLETDAEGRIKAYVSFDEFNEKIMAAGGPEEVFRDFLCR</sequence>
<dbReference type="EnsemblMetazoa" id="CLYHEMT004901.1">
    <property type="protein sequence ID" value="CLYHEMP004901.1"/>
    <property type="gene ID" value="CLYHEMG004901"/>
</dbReference>
<dbReference type="Pfam" id="PF00481">
    <property type="entry name" value="PP2C"/>
    <property type="match status" value="1"/>
</dbReference>
<evidence type="ECO:0000259" key="2">
    <source>
        <dbReference type="PROSITE" id="PS51746"/>
    </source>
</evidence>
<feature type="region of interest" description="Disordered" evidence="1">
    <location>
        <begin position="417"/>
        <end position="561"/>
    </location>
</feature>